<sequence length="133" mass="15382">MRSSEWQFRGNHRASLAENIPERDLLRMKRIKASIIYVYEIHARPIARYMYTLCVCSFKRFAFLSVRSGTGRRDLPVRPRRGRLRGAMHTIPGIRATCDKVLHTPRRDARRRDGDDGGCNRSSATSSRRMCTA</sequence>
<organism evidence="2 3">
    <name type="scientific">Cardiocondyla obscurior</name>
    <dbReference type="NCBI Taxonomy" id="286306"/>
    <lineage>
        <taxon>Eukaryota</taxon>
        <taxon>Metazoa</taxon>
        <taxon>Ecdysozoa</taxon>
        <taxon>Arthropoda</taxon>
        <taxon>Hexapoda</taxon>
        <taxon>Insecta</taxon>
        <taxon>Pterygota</taxon>
        <taxon>Neoptera</taxon>
        <taxon>Endopterygota</taxon>
        <taxon>Hymenoptera</taxon>
        <taxon>Apocrita</taxon>
        <taxon>Aculeata</taxon>
        <taxon>Formicoidea</taxon>
        <taxon>Formicidae</taxon>
        <taxon>Myrmicinae</taxon>
        <taxon>Cardiocondyla</taxon>
    </lineage>
</organism>
<evidence type="ECO:0000313" key="2">
    <source>
        <dbReference type="EMBL" id="KAL0124872.1"/>
    </source>
</evidence>
<reference evidence="2 3" key="1">
    <citation type="submission" date="2023-03" db="EMBL/GenBank/DDBJ databases">
        <title>High recombination rates correlate with genetic variation in Cardiocondyla obscurior ants.</title>
        <authorList>
            <person name="Errbii M."/>
        </authorList>
    </citation>
    <scope>NUCLEOTIDE SEQUENCE [LARGE SCALE GENOMIC DNA]</scope>
    <source>
        <strain evidence="2">Alpha-2009</strain>
        <tissue evidence="2">Whole body</tissue>
    </source>
</reference>
<feature type="region of interest" description="Disordered" evidence="1">
    <location>
        <begin position="105"/>
        <end position="133"/>
    </location>
</feature>
<dbReference type="AlphaFoldDB" id="A0AAW2GEN0"/>
<keyword evidence="3" id="KW-1185">Reference proteome</keyword>
<feature type="compositionally biased region" description="Basic and acidic residues" evidence="1">
    <location>
        <begin position="105"/>
        <end position="115"/>
    </location>
</feature>
<feature type="compositionally biased region" description="Polar residues" evidence="1">
    <location>
        <begin position="120"/>
        <end position="133"/>
    </location>
</feature>
<dbReference type="EMBL" id="JADYXP020000005">
    <property type="protein sequence ID" value="KAL0124872.1"/>
    <property type="molecule type" value="Genomic_DNA"/>
</dbReference>
<evidence type="ECO:0000313" key="3">
    <source>
        <dbReference type="Proteomes" id="UP001430953"/>
    </source>
</evidence>
<dbReference type="Proteomes" id="UP001430953">
    <property type="component" value="Unassembled WGS sequence"/>
</dbReference>
<accession>A0AAW2GEN0</accession>
<proteinExistence type="predicted"/>
<name>A0AAW2GEN0_9HYME</name>
<comment type="caution">
    <text evidence="2">The sequence shown here is derived from an EMBL/GenBank/DDBJ whole genome shotgun (WGS) entry which is preliminary data.</text>
</comment>
<evidence type="ECO:0000256" key="1">
    <source>
        <dbReference type="SAM" id="MobiDB-lite"/>
    </source>
</evidence>
<gene>
    <name evidence="2" type="ORF">PUN28_006618</name>
</gene>
<protein>
    <recommendedName>
        <fullName evidence="4">Ribosomal protein S14</fullName>
    </recommendedName>
</protein>
<evidence type="ECO:0008006" key="4">
    <source>
        <dbReference type="Google" id="ProtNLM"/>
    </source>
</evidence>